<accession>A0A5B8XSR0</accession>
<name>A0A5B8XSR0_9DELT</name>
<gene>
    <name evidence="2" type="ORF">FRD01_04245</name>
</gene>
<proteinExistence type="predicted"/>
<dbReference type="OrthoDB" id="323141at2"/>
<evidence type="ECO:0000313" key="3">
    <source>
        <dbReference type="Proteomes" id="UP000321595"/>
    </source>
</evidence>
<reference evidence="2 3" key="1">
    <citation type="submission" date="2019-08" db="EMBL/GenBank/DDBJ databases">
        <authorList>
            <person name="Liang Q."/>
        </authorList>
    </citation>
    <scope>NUCLEOTIDE SEQUENCE [LARGE SCALE GENOMIC DNA]</scope>
    <source>
        <strain evidence="2 3">V1718</strain>
    </source>
</reference>
<dbReference type="RefSeq" id="WP_146957930.1">
    <property type="nucleotide sequence ID" value="NZ_CP042467.1"/>
</dbReference>
<sequence length="204" mass="23230">MRIFLFLVLLLVSSDLMAQGLAEQIRKAHGDWSDVKFVEFTWTAQARGMSRTYVWDRTTGRVKATIGDTTVDIPATGAGLKETNEIEAHKAFINDSYWLLFEQFIFRDDVELVEGAGKIPGQESESKWLEVRYSSGGYTPGDTYRLYVNDKGVVFGWAYFPGGQKEPRFYMTREALQTQAGITFPTDFKQDSKTVIKLENVKIR</sequence>
<dbReference type="EMBL" id="CP042467">
    <property type="protein sequence ID" value="QED26469.1"/>
    <property type="molecule type" value="Genomic_DNA"/>
</dbReference>
<keyword evidence="1" id="KW-0732">Signal</keyword>
<keyword evidence="3" id="KW-1185">Reference proteome</keyword>
<evidence type="ECO:0000256" key="1">
    <source>
        <dbReference type="SAM" id="SignalP"/>
    </source>
</evidence>
<dbReference type="KEGG" id="bbae:FRD01_04245"/>
<protein>
    <submittedName>
        <fullName evidence="2">Uncharacterized protein</fullName>
    </submittedName>
</protein>
<organism evidence="2 3">
    <name type="scientific">Microvenator marinus</name>
    <dbReference type="NCBI Taxonomy" id="2600177"/>
    <lineage>
        <taxon>Bacteria</taxon>
        <taxon>Deltaproteobacteria</taxon>
        <taxon>Bradymonadales</taxon>
        <taxon>Microvenatoraceae</taxon>
        <taxon>Microvenator</taxon>
    </lineage>
</organism>
<evidence type="ECO:0000313" key="2">
    <source>
        <dbReference type="EMBL" id="QED26469.1"/>
    </source>
</evidence>
<feature type="chain" id="PRO_5023071525" evidence="1">
    <location>
        <begin position="19"/>
        <end position="204"/>
    </location>
</feature>
<dbReference type="Proteomes" id="UP000321595">
    <property type="component" value="Chromosome"/>
</dbReference>
<feature type="signal peptide" evidence="1">
    <location>
        <begin position="1"/>
        <end position="18"/>
    </location>
</feature>
<dbReference type="AlphaFoldDB" id="A0A5B8XSR0"/>